<proteinExistence type="predicted"/>
<protein>
    <submittedName>
        <fullName evidence="1">Uncharacterized protein</fullName>
    </submittedName>
</protein>
<sequence length="84" mass="10017">MIATNRQQTNEKARYKLYRLKKIIFRSDLSEVLRRIIAACILRFVQGEQNPLQEGENDLRFHMQLQVVFHSHGSQNQYPPSNFR</sequence>
<name>A0A521B8W7_9BACL</name>
<accession>A0A521B8W7</accession>
<keyword evidence="2" id="KW-1185">Reference proteome</keyword>
<dbReference type="Proteomes" id="UP000315636">
    <property type="component" value="Unassembled WGS sequence"/>
</dbReference>
<organism evidence="1 2">
    <name type="scientific">Melghirimyces algeriensis</name>
    <dbReference type="NCBI Taxonomy" id="910412"/>
    <lineage>
        <taxon>Bacteria</taxon>
        <taxon>Bacillati</taxon>
        <taxon>Bacillota</taxon>
        <taxon>Bacilli</taxon>
        <taxon>Bacillales</taxon>
        <taxon>Thermoactinomycetaceae</taxon>
        <taxon>Melghirimyces</taxon>
    </lineage>
</organism>
<gene>
    <name evidence="1" type="ORF">SAMN06264849_101628</name>
</gene>
<dbReference type="AlphaFoldDB" id="A0A521B8W7"/>
<evidence type="ECO:0000313" key="1">
    <source>
        <dbReference type="EMBL" id="SMO43548.1"/>
    </source>
</evidence>
<reference evidence="1 2" key="1">
    <citation type="submission" date="2017-05" db="EMBL/GenBank/DDBJ databases">
        <authorList>
            <person name="Varghese N."/>
            <person name="Submissions S."/>
        </authorList>
    </citation>
    <scope>NUCLEOTIDE SEQUENCE [LARGE SCALE GENOMIC DNA]</scope>
    <source>
        <strain evidence="1 2">DSM 45474</strain>
    </source>
</reference>
<evidence type="ECO:0000313" key="2">
    <source>
        <dbReference type="Proteomes" id="UP000315636"/>
    </source>
</evidence>
<dbReference type="EMBL" id="FXTI01000001">
    <property type="protein sequence ID" value="SMO43548.1"/>
    <property type="molecule type" value="Genomic_DNA"/>
</dbReference>